<accession>A0A0H2RDG0</accession>
<feature type="region of interest" description="Disordered" evidence="1">
    <location>
        <begin position="1"/>
        <end position="38"/>
    </location>
</feature>
<dbReference type="EMBL" id="KQ086043">
    <property type="protein sequence ID" value="KLO09844.1"/>
    <property type="molecule type" value="Genomic_DNA"/>
</dbReference>
<gene>
    <name evidence="2" type="ORF">SCHPADRAFT_892794</name>
</gene>
<dbReference type="GO" id="GO:0000423">
    <property type="term" value="P:mitophagy"/>
    <property type="evidence" value="ECO:0007669"/>
    <property type="project" value="InterPro"/>
</dbReference>
<dbReference type="InterPro" id="IPR013898">
    <property type="entry name" value="Atg43"/>
</dbReference>
<dbReference type="PANTHER" id="PTHR38699:SF1">
    <property type="entry name" value="MITOPHAGY RECEPTOR ATG43"/>
    <property type="match status" value="1"/>
</dbReference>
<dbReference type="OrthoDB" id="2430343at2759"/>
<dbReference type="GO" id="GO:0140580">
    <property type="term" value="F:mitochondrion autophagosome adaptor activity"/>
    <property type="evidence" value="ECO:0007669"/>
    <property type="project" value="InterPro"/>
</dbReference>
<dbReference type="Proteomes" id="UP000053477">
    <property type="component" value="Unassembled WGS sequence"/>
</dbReference>
<reference evidence="2 3" key="1">
    <citation type="submission" date="2015-04" db="EMBL/GenBank/DDBJ databases">
        <title>Complete genome sequence of Schizopora paradoxa KUC8140, a cosmopolitan wood degrader in East Asia.</title>
        <authorList>
            <consortium name="DOE Joint Genome Institute"/>
            <person name="Min B."/>
            <person name="Park H."/>
            <person name="Jang Y."/>
            <person name="Kim J.-J."/>
            <person name="Kim K.H."/>
            <person name="Pangilinan J."/>
            <person name="Lipzen A."/>
            <person name="Riley R."/>
            <person name="Grigoriev I.V."/>
            <person name="Spatafora J.W."/>
            <person name="Choi I.-G."/>
        </authorList>
    </citation>
    <scope>NUCLEOTIDE SEQUENCE [LARGE SCALE GENOMIC DNA]</scope>
    <source>
        <strain evidence="2 3">KUC8140</strain>
    </source>
</reference>
<dbReference type="STRING" id="27342.A0A0H2RDG0"/>
<evidence type="ECO:0000313" key="3">
    <source>
        <dbReference type="Proteomes" id="UP000053477"/>
    </source>
</evidence>
<keyword evidence="3" id="KW-1185">Reference proteome</keyword>
<dbReference type="InParanoid" id="A0A0H2RDG0"/>
<evidence type="ECO:0000256" key="1">
    <source>
        <dbReference type="SAM" id="MobiDB-lite"/>
    </source>
</evidence>
<dbReference type="AlphaFoldDB" id="A0A0H2RDG0"/>
<dbReference type="PANTHER" id="PTHR38699">
    <property type="entry name" value="CHROMOSOME 1, WHOLE GENOME SHOTGUN SEQUENCE"/>
    <property type="match status" value="1"/>
</dbReference>
<dbReference type="Pfam" id="PF08589">
    <property type="entry name" value="ATG43"/>
    <property type="match status" value="1"/>
</dbReference>
<sequence>MSTLAGTSIPGATHKNADEERARRLHSSSSSPSHHVPMKIPDLRFEQSYLKGISKFVHTEHVNDGNGEGHMEVVKVDWGNVAWITFRDQMFMPLLQGLVWGAASQFIVPVSSYVRRQLSSIFGLRPPRPPVKTGEFTDRMRDWSKSLSRGAEANIALAK</sequence>
<organism evidence="2 3">
    <name type="scientific">Schizopora paradoxa</name>
    <dbReference type="NCBI Taxonomy" id="27342"/>
    <lineage>
        <taxon>Eukaryota</taxon>
        <taxon>Fungi</taxon>
        <taxon>Dikarya</taxon>
        <taxon>Basidiomycota</taxon>
        <taxon>Agaricomycotina</taxon>
        <taxon>Agaricomycetes</taxon>
        <taxon>Hymenochaetales</taxon>
        <taxon>Schizoporaceae</taxon>
        <taxon>Schizopora</taxon>
    </lineage>
</organism>
<protein>
    <submittedName>
        <fullName evidence="2">Uncharacterized protein</fullName>
    </submittedName>
</protein>
<proteinExistence type="predicted"/>
<name>A0A0H2RDG0_9AGAM</name>
<evidence type="ECO:0000313" key="2">
    <source>
        <dbReference type="EMBL" id="KLO09844.1"/>
    </source>
</evidence>